<reference evidence="1" key="1">
    <citation type="submission" date="2019-12" db="EMBL/GenBank/DDBJ databases">
        <title>Genome sequencing and annotation of Brassica cretica.</title>
        <authorList>
            <person name="Studholme D.J."/>
            <person name="Sarris P.F."/>
        </authorList>
    </citation>
    <scope>NUCLEOTIDE SEQUENCE</scope>
    <source>
        <strain evidence="2">PFS-001/15</strain>
        <strain evidence="1">PFS-102/07</strain>
        <tissue evidence="1">Leaf</tissue>
    </source>
</reference>
<gene>
    <name evidence="2" type="ORF">F2Q68_00010497</name>
    <name evidence="1" type="ORF">F2Q70_00017555</name>
</gene>
<evidence type="ECO:0000313" key="2">
    <source>
        <dbReference type="EMBL" id="KAF2599295.1"/>
    </source>
</evidence>
<organism evidence="1">
    <name type="scientific">Brassica cretica</name>
    <name type="common">Mustard</name>
    <dbReference type="NCBI Taxonomy" id="69181"/>
    <lineage>
        <taxon>Eukaryota</taxon>
        <taxon>Viridiplantae</taxon>
        <taxon>Streptophyta</taxon>
        <taxon>Embryophyta</taxon>
        <taxon>Tracheophyta</taxon>
        <taxon>Spermatophyta</taxon>
        <taxon>Magnoliopsida</taxon>
        <taxon>eudicotyledons</taxon>
        <taxon>Gunneridae</taxon>
        <taxon>Pentapetalae</taxon>
        <taxon>rosids</taxon>
        <taxon>malvids</taxon>
        <taxon>Brassicales</taxon>
        <taxon>Brassicaceae</taxon>
        <taxon>Brassiceae</taxon>
        <taxon>Brassica</taxon>
    </lineage>
</organism>
<accession>A0A3N6Q2U2</accession>
<dbReference type="AlphaFoldDB" id="A0A3N6Q2U2"/>
<proteinExistence type="predicted"/>
<evidence type="ECO:0000313" key="1">
    <source>
        <dbReference type="EMBL" id="KAF2562513.1"/>
    </source>
</evidence>
<dbReference type="EMBL" id="QGKY02001250">
    <property type="protein sequence ID" value="KAF2562513.1"/>
    <property type="molecule type" value="Genomic_DNA"/>
</dbReference>
<protein>
    <submittedName>
        <fullName evidence="1">Uncharacterized protein</fullName>
    </submittedName>
</protein>
<sequence>MEIISAEVNLSRFPFKCRQRGELFVLRPPELPERMGYEHVPPPVPPQAVPPIDQDALKQMVQDAARQAAHEAVQQIAQEVAMQDSEEAPRIAAQEVARQMAAAQQQILCGPQIQV</sequence>
<comment type="caution">
    <text evidence="1">The sequence shown here is derived from an EMBL/GenBank/DDBJ whole genome shotgun (WGS) entry which is preliminary data.</text>
</comment>
<dbReference type="EMBL" id="QGKW02000717">
    <property type="protein sequence ID" value="KAF2599295.1"/>
    <property type="molecule type" value="Genomic_DNA"/>
</dbReference>
<dbReference type="Proteomes" id="UP000712281">
    <property type="component" value="Unassembled WGS sequence"/>
</dbReference>
<name>A0A3N6Q2U2_BRACR</name>